<evidence type="ECO:0000256" key="1">
    <source>
        <dbReference type="ARBA" id="ARBA00022857"/>
    </source>
</evidence>
<evidence type="ECO:0000313" key="4">
    <source>
        <dbReference type="EMBL" id="EYE91416.1"/>
    </source>
</evidence>
<keyword evidence="1" id="KW-0521">NADP</keyword>
<dbReference type="Proteomes" id="UP000019804">
    <property type="component" value="Unassembled WGS sequence"/>
</dbReference>
<dbReference type="SUPFAM" id="SSF51735">
    <property type="entry name" value="NAD(P)-binding Rossmann-fold domains"/>
    <property type="match status" value="1"/>
</dbReference>
<dbReference type="AlphaFoldDB" id="A0A017S3J4"/>
<dbReference type="PANTHER" id="PTHR47706:SF9">
    <property type="entry name" value="NMRA-LIKE DOMAIN-CONTAINING PROTEIN-RELATED"/>
    <property type="match status" value="1"/>
</dbReference>
<dbReference type="STRING" id="1388766.A0A017S3J4"/>
<dbReference type="Gene3D" id="3.40.50.720">
    <property type="entry name" value="NAD(P)-binding Rossmann-like Domain"/>
    <property type="match status" value="1"/>
</dbReference>
<organism evidence="4 5">
    <name type="scientific">Aspergillus ruber (strain CBS 135680)</name>
    <dbReference type="NCBI Taxonomy" id="1388766"/>
    <lineage>
        <taxon>Eukaryota</taxon>
        <taxon>Fungi</taxon>
        <taxon>Dikarya</taxon>
        <taxon>Ascomycota</taxon>
        <taxon>Pezizomycotina</taxon>
        <taxon>Eurotiomycetes</taxon>
        <taxon>Eurotiomycetidae</taxon>
        <taxon>Eurotiales</taxon>
        <taxon>Aspergillaceae</taxon>
        <taxon>Aspergillus</taxon>
        <taxon>Aspergillus subgen. Aspergillus</taxon>
    </lineage>
</organism>
<proteinExistence type="predicted"/>
<dbReference type="PANTHER" id="PTHR47706">
    <property type="entry name" value="NMRA-LIKE FAMILY PROTEIN"/>
    <property type="match status" value="1"/>
</dbReference>
<dbReference type="GO" id="GO:0016491">
    <property type="term" value="F:oxidoreductase activity"/>
    <property type="evidence" value="ECO:0007669"/>
    <property type="project" value="UniProtKB-KW"/>
</dbReference>
<dbReference type="InterPro" id="IPR008030">
    <property type="entry name" value="NmrA-like"/>
</dbReference>
<keyword evidence="5" id="KW-1185">Reference proteome</keyword>
<gene>
    <name evidence="4" type="ORF">EURHEDRAFT_465014</name>
</gene>
<sequence>MSFNRIAIYGHRGWASSAIVAALIDSGAPIKILYRPGSDVSNIPDTVETIEVDLADQERVVDVLRDVDIVISLVGHEGVTLQHQLATAIPKTNVQLFVPSDLAARYDEQGLRVPVNRAKSEVEAAARDAGIPVTVVLVGNFAEFAAMGIDIRNNRMIFTGDSANQPVNLCTRPYVASAYASIFATTPITTLQNRTLALSELTPTGAQIAASLSQKHSSRTKTTTETLASINQKIETGLEAGMPIVLAYYCRKIWGTGEQGGMAWGGGDVWDVKGYEKADVEGLVGGGLLGAYRDMPPTVGKFFGKEFEGCR</sequence>
<accession>A0A017S3J4</accession>
<feature type="domain" description="NmrA-like" evidence="3">
    <location>
        <begin position="5"/>
        <end position="222"/>
    </location>
</feature>
<dbReference type="RefSeq" id="XP_040635106.1">
    <property type="nucleotide sequence ID" value="XM_040784996.1"/>
</dbReference>
<evidence type="ECO:0000313" key="5">
    <source>
        <dbReference type="Proteomes" id="UP000019804"/>
    </source>
</evidence>
<dbReference type="HOGENOM" id="CLU_078277_0_0_1"/>
<dbReference type="GeneID" id="63700120"/>
<dbReference type="InterPro" id="IPR036291">
    <property type="entry name" value="NAD(P)-bd_dom_sf"/>
</dbReference>
<evidence type="ECO:0000259" key="3">
    <source>
        <dbReference type="Pfam" id="PF05368"/>
    </source>
</evidence>
<dbReference type="EMBL" id="KK088445">
    <property type="protein sequence ID" value="EYE91416.1"/>
    <property type="molecule type" value="Genomic_DNA"/>
</dbReference>
<dbReference type="InterPro" id="IPR051609">
    <property type="entry name" value="NmrA/Isoflavone_reductase-like"/>
</dbReference>
<protein>
    <submittedName>
        <fullName evidence="4">NmrA-like family protein</fullName>
    </submittedName>
</protein>
<dbReference type="Pfam" id="PF05368">
    <property type="entry name" value="NmrA"/>
    <property type="match status" value="1"/>
</dbReference>
<name>A0A017S3J4_ASPRC</name>
<reference evidence="5" key="1">
    <citation type="journal article" date="2014" name="Nat. Commun.">
        <title>Genomic adaptations of the halophilic Dead Sea filamentous fungus Eurotium rubrum.</title>
        <authorList>
            <person name="Kis-Papo T."/>
            <person name="Weig A.R."/>
            <person name="Riley R."/>
            <person name="Persoh D."/>
            <person name="Salamov A."/>
            <person name="Sun H."/>
            <person name="Lipzen A."/>
            <person name="Wasser S.P."/>
            <person name="Rambold G."/>
            <person name="Grigoriev I.V."/>
            <person name="Nevo E."/>
        </authorList>
    </citation>
    <scope>NUCLEOTIDE SEQUENCE [LARGE SCALE GENOMIC DNA]</scope>
    <source>
        <strain evidence="5">CBS 135680</strain>
    </source>
</reference>
<keyword evidence="2" id="KW-0560">Oxidoreductase</keyword>
<evidence type="ECO:0000256" key="2">
    <source>
        <dbReference type="ARBA" id="ARBA00023002"/>
    </source>
</evidence>
<dbReference type="OrthoDB" id="5283654at2759"/>